<dbReference type="Proteomes" id="UP000281261">
    <property type="component" value="Unassembled WGS sequence"/>
</dbReference>
<feature type="domain" description="Methyltransferase" evidence="1">
    <location>
        <begin position="39"/>
        <end position="130"/>
    </location>
</feature>
<dbReference type="InterPro" id="IPR050447">
    <property type="entry name" value="Erg6_SMT_methyltransf"/>
</dbReference>
<sequence>MRTWNEYYDKFTIEDLLGNLYGQKEFVNELAGLSSTSKVLEVGTGSGTFSIFLSWLGFSVTSIDLDPKVIEQARVNAQKFNAQINFQIGDTFKLPFPDNSFDVVFHQGLLEHFSDADIGRILDEQLRVAKRVIFSVPNSLYPRRDFGNERLMDKSAWENILDKYKIIKSQNYSPKRFPKPFIFRGNIQYMAVIEKK</sequence>
<reference evidence="2 3" key="1">
    <citation type="submission" date="2018-06" db="EMBL/GenBank/DDBJ databases">
        <title>Extensive metabolic versatility and redundancy in microbially diverse, dynamic hydrothermal sediments.</title>
        <authorList>
            <person name="Dombrowski N."/>
            <person name="Teske A."/>
            <person name="Baker B.J."/>
        </authorList>
    </citation>
    <scope>NUCLEOTIDE SEQUENCE [LARGE SCALE GENOMIC DNA]</scope>
    <source>
        <strain evidence="2">B79_G16</strain>
    </source>
</reference>
<accession>A0A420ZDC0</accession>
<protein>
    <recommendedName>
        <fullName evidence="1">Methyltransferase domain-containing protein</fullName>
    </recommendedName>
</protein>
<dbReference type="AlphaFoldDB" id="A0A420ZDC0"/>
<proteinExistence type="predicted"/>
<dbReference type="PANTHER" id="PTHR44068">
    <property type="entry name" value="ZGC:194242"/>
    <property type="match status" value="1"/>
</dbReference>
<evidence type="ECO:0000313" key="3">
    <source>
        <dbReference type="Proteomes" id="UP000281261"/>
    </source>
</evidence>
<dbReference type="InterPro" id="IPR029063">
    <property type="entry name" value="SAM-dependent_MTases_sf"/>
</dbReference>
<comment type="caution">
    <text evidence="2">The sequence shown here is derived from an EMBL/GenBank/DDBJ whole genome shotgun (WGS) entry which is preliminary data.</text>
</comment>
<dbReference type="SUPFAM" id="SSF53335">
    <property type="entry name" value="S-adenosyl-L-methionine-dependent methyltransferases"/>
    <property type="match status" value="1"/>
</dbReference>
<organism evidence="2 3">
    <name type="scientific">candidate division Kazan bacterium</name>
    <dbReference type="NCBI Taxonomy" id="2202143"/>
    <lineage>
        <taxon>Bacteria</taxon>
        <taxon>Bacteria division Kazan-3B-28</taxon>
    </lineage>
</organism>
<dbReference type="EMBL" id="QMNG01000002">
    <property type="protein sequence ID" value="RLC37640.1"/>
    <property type="molecule type" value="Genomic_DNA"/>
</dbReference>
<evidence type="ECO:0000259" key="1">
    <source>
        <dbReference type="Pfam" id="PF13649"/>
    </source>
</evidence>
<name>A0A420ZDC0_UNCK3</name>
<dbReference type="Pfam" id="PF13649">
    <property type="entry name" value="Methyltransf_25"/>
    <property type="match status" value="1"/>
</dbReference>
<gene>
    <name evidence="2" type="ORF">DRH29_00905</name>
</gene>
<dbReference type="CDD" id="cd02440">
    <property type="entry name" value="AdoMet_MTases"/>
    <property type="match status" value="1"/>
</dbReference>
<dbReference type="Gene3D" id="3.40.50.150">
    <property type="entry name" value="Vaccinia Virus protein VP39"/>
    <property type="match status" value="1"/>
</dbReference>
<evidence type="ECO:0000313" key="2">
    <source>
        <dbReference type="EMBL" id="RLC37640.1"/>
    </source>
</evidence>
<dbReference type="InterPro" id="IPR041698">
    <property type="entry name" value="Methyltransf_25"/>
</dbReference>
<dbReference type="PANTHER" id="PTHR44068:SF11">
    <property type="entry name" value="GERANYL DIPHOSPHATE 2-C-METHYLTRANSFERASE"/>
    <property type="match status" value="1"/>
</dbReference>